<dbReference type="AlphaFoldDB" id="A0A1H8EJZ6"/>
<dbReference type="Pfam" id="PF05159">
    <property type="entry name" value="Capsule_synth"/>
    <property type="match status" value="4"/>
</dbReference>
<sequence length="668" mass="73433">MTQSHAHRPAGGEHSSRRVFYFNAGFLRQARVRRILALAGYDLRLGVPTSDDLIAVWGRSPYAARGEAMAARTGAGLLRIEDAFLRSLFPGRAGSPPMGLVIDSRGIYFDASGPSDLEHILATHPFDDTALLDRARGGIARMQEAHLSKYTGIDPALSCPDPGYVLVIDQTRGDASVIHGGADANTFREMLYWAQEENPGARILIKTHPETSQGHRGGYFSTADESDRVRLFTDPVSPWALMEGAIAVYCVTSQLGFEAIYAGHRPQVFGQPLYAGWGLTEDRHPHALSRRGRSLSKAQLFAGTMLLYPTWYDPHRDRLCEAETAIEALAAETRAWREDRHGWDAYGMRLWKRAPLQRFFGRHRRLSFDKPARADRPAMVWASQAGPEGAVRVEDGFLRSRGLGADLVPPLSLVLDDLGIYYDPSRESRLERLITERAVLRPDQALRAEALIKALIRDGLSKYNLGAAAPDLPPGHRILVPGQVEDDASIRLGAGDVRSNFALLQKVRAENPDAVILYKPHPDVEAGLRPGAMEAEGLADMTITDCDPAALLCAVQEVWTMTSLLGFEALLRGVAVTTTGAPFYAGWGLTRDLGRVPPRRRARLSLVGLVHATLIDYPRYFDPVTGSACPVEIVVERLAHGPLSRGGRGNRLLAKLQGALATHAHWWR</sequence>
<reference evidence="1 2" key="1">
    <citation type="submission" date="2016-10" db="EMBL/GenBank/DDBJ databases">
        <authorList>
            <person name="de Groot N.N."/>
        </authorList>
    </citation>
    <scope>NUCLEOTIDE SEQUENCE [LARGE SCALE GENOMIC DNA]</scope>
    <source>
        <strain evidence="1 2">DSM 11457</strain>
    </source>
</reference>
<dbReference type="EMBL" id="FOBO01000013">
    <property type="protein sequence ID" value="SEN19187.1"/>
    <property type="molecule type" value="Genomic_DNA"/>
</dbReference>
<dbReference type="InterPro" id="IPR007833">
    <property type="entry name" value="Capsule_polysaccharide_synth"/>
</dbReference>
<gene>
    <name evidence="1" type="ORF">SAMN04488077_11352</name>
</gene>
<evidence type="ECO:0000313" key="1">
    <source>
        <dbReference type="EMBL" id="SEN19187.1"/>
    </source>
</evidence>
<proteinExistence type="predicted"/>
<accession>A0A1H8EJZ6</accession>
<dbReference type="Proteomes" id="UP000182160">
    <property type="component" value="Unassembled WGS sequence"/>
</dbReference>
<dbReference type="GO" id="GO:0000271">
    <property type="term" value="P:polysaccharide biosynthetic process"/>
    <property type="evidence" value="ECO:0007669"/>
    <property type="project" value="InterPro"/>
</dbReference>
<name>A0A1H8EJZ6_9RHOB</name>
<evidence type="ECO:0000313" key="2">
    <source>
        <dbReference type="Proteomes" id="UP000182160"/>
    </source>
</evidence>
<dbReference type="CDD" id="cd16439">
    <property type="entry name" value="beta_Kdo_transferase_KpsC_2"/>
    <property type="match status" value="1"/>
</dbReference>
<protein>
    <submittedName>
        <fullName evidence="1">Capsular polysaccharide export protein</fullName>
    </submittedName>
</protein>
<dbReference type="CDD" id="cd16440">
    <property type="entry name" value="beta_Kdo_transferase_KpsC_1"/>
    <property type="match status" value="1"/>
</dbReference>
<organism evidence="1 2">
    <name type="scientific">Roseovarius tolerans</name>
    <dbReference type="NCBI Taxonomy" id="74031"/>
    <lineage>
        <taxon>Bacteria</taxon>
        <taxon>Pseudomonadati</taxon>
        <taxon>Pseudomonadota</taxon>
        <taxon>Alphaproteobacteria</taxon>
        <taxon>Rhodobacterales</taxon>
        <taxon>Roseobacteraceae</taxon>
        <taxon>Roseovarius</taxon>
    </lineage>
</organism>
<dbReference type="GO" id="GO:0015774">
    <property type="term" value="P:polysaccharide transport"/>
    <property type="evidence" value="ECO:0007669"/>
    <property type="project" value="InterPro"/>
</dbReference>